<dbReference type="SMART" id="SM00558">
    <property type="entry name" value="JmjC"/>
    <property type="match status" value="1"/>
</dbReference>
<evidence type="ECO:0000313" key="5">
    <source>
        <dbReference type="Proteomes" id="UP000193577"/>
    </source>
</evidence>
<dbReference type="Proteomes" id="UP000193577">
    <property type="component" value="Unassembled WGS sequence"/>
</dbReference>
<dbReference type="InterPro" id="IPR003347">
    <property type="entry name" value="JmjC_dom"/>
</dbReference>
<dbReference type="OrthoDB" id="9764016at2"/>
<protein>
    <submittedName>
        <fullName evidence="4">Cupin</fullName>
    </submittedName>
</protein>
<keyword evidence="3" id="KW-0408">Iron</keyword>
<dbReference type="InterPro" id="IPR039994">
    <property type="entry name" value="NO66-like"/>
</dbReference>
<dbReference type="GO" id="GO:0032453">
    <property type="term" value="F:histone H3K4 demethylase activity"/>
    <property type="evidence" value="ECO:0007669"/>
    <property type="project" value="TreeGrafter"/>
</dbReference>
<dbReference type="EMBL" id="NCXO01000011">
    <property type="protein sequence ID" value="OSC34317.1"/>
    <property type="molecule type" value="Genomic_DNA"/>
</dbReference>
<gene>
    <name evidence="4" type="ORF">B8W67_07165</name>
</gene>
<dbReference type="Pfam" id="PF08007">
    <property type="entry name" value="JmjC_2"/>
    <property type="match status" value="1"/>
</dbReference>
<evidence type="ECO:0000256" key="2">
    <source>
        <dbReference type="ARBA" id="ARBA00022723"/>
    </source>
</evidence>
<name>A0A7I7SFM2_9MYCO</name>
<organism evidence="4 5">
    <name type="scientific">Mycolicibacillus koreensis</name>
    <dbReference type="NCBI Taxonomy" id="1069220"/>
    <lineage>
        <taxon>Bacteria</taxon>
        <taxon>Bacillati</taxon>
        <taxon>Actinomycetota</taxon>
        <taxon>Actinomycetes</taxon>
        <taxon>Mycobacteriales</taxon>
        <taxon>Mycobacteriaceae</taxon>
        <taxon>Mycolicibacillus</taxon>
    </lineage>
</organism>
<dbReference type="PANTHER" id="PTHR13096">
    <property type="entry name" value="MINA53 MYC INDUCED NUCLEAR ANTIGEN"/>
    <property type="match status" value="1"/>
</dbReference>
<evidence type="ECO:0000256" key="3">
    <source>
        <dbReference type="ARBA" id="ARBA00023004"/>
    </source>
</evidence>
<evidence type="ECO:0000256" key="1">
    <source>
        <dbReference type="ARBA" id="ARBA00001954"/>
    </source>
</evidence>
<dbReference type="RefSeq" id="WP_085303184.1">
    <property type="nucleotide sequence ID" value="NZ_AP022594.1"/>
</dbReference>
<evidence type="ECO:0000313" key="4">
    <source>
        <dbReference type="EMBL" id="OSC34317.1"/>
    </source>
</evidence>
<dbReference type="Gene3D" id="2.60.120.650">
    <property type="entry name" value="Cupin"/>
    <property type="match status" value="1"/>
</dbReference>
<dbReference type="AlphaFoldDB" id="A0A7I7SFM2"/>
<dbReference type="GO" id="GO:0046872">
    <property type="term" value="F:metal ion binding"/>
    <property type="evidence" value="ECO:0007669"/>
    <property type="project" value="UniProtKB-KW"/>
</dbReference>
<dbReference type="GO" id="GO:0051864">
    <property type="term" value="F:histone H3K36 demethylase activity"/>
    <property type="evidence" value="ECO:0007669"/>
    <property type="project" value="TreeGrafter"/>
</dbReference>
<dbReference type="PROSITE" id="PS51184">
    <property type="entry name" value="JMJC"/>
    <property type="match status" value="1"/>
</dbReference>
<accession>A0A7I7SFM2</accession>
<keyword evidence="5" id="KW-1185">Reference proteome</keyword>
<comment type="caution">
    <text evidence="4">The sequence shown here is derived from an EMBL/GenBank/DDBJ whole genome shotgun (WGS) entry which is preliminary data.</text>
</comment>
<sequence>MVAATAGSAEDEGGGATAESTLAWLLTPLPVQTFLDDVWTVARHHVHRDDPDYFAGLVPPSTAELLECVRPDPSTLRLVRGEEQREADHYRAADGTLDVARVQQDFAAGYTIVINKLERYLRSVADLAHSLEVELNFPAQVNAYLTPPSATGFVPHYDPHDVMVLQIGGTKHWHLYGDAPVPAAFMARHEQLDVTGLPAPTVLRLAPGDVLYLPRGAPHAAATGPEASLHLTVGLHAPTLLTLLTHVVHALSLTDERLHERLPARYLDDPAVRAELGRRLAPTVEAVGEPAAIDAGLAALANIVSRRGRCPPVQPAAVTGDVDAETVLRRYQPLYARVIPLPDGVGLQFAQVLLRRGAEHEPALRFLAARTEPFRVRDVPGLSRGAQTHLVRSLLAAGFLVPEAQ</sequence>
<comment type="cofactor">
    <cofactor evidence="1">
        <name>Fe(2+)</name>
        <dbReference type="ChEBI" id="CHEBI:29033"/>
    </cofactor>
</comment>
<keyword evidence="2" id="KW-0479">Metal-binding</keyword>
<dbReference type="SUPFAM" id="SSF51197">
    <property type="entry name" value="Clavaminate synthase-like"/>
    <property type="match status" value="1"/>
</dbReference>
<reference evidence="4 5" key="1">
    <citation type="submission" date="2017-04" db="EMBL/GenBank/DDBJ databases">
        <title>The new phylogeny of genus Mycobacterium.</title>
        <authorList>
            <person name="Tortoli E."/>
            <person name="Trovato A."/>
            <person name="Cirillo D.M."/>
        </authorList>
    </citation>
    <scope>NUCLEOTIDE SEQUENCE [LARGE SCALE GENOMIC DNA]</scope>
    <source>
        <strain evidence="4 5">KCTC 19819</strain>
    </source>
</reference>
<proteinExistence type="predicted"/>
<dbReference type="PANTHER" id="PTHR13096:SF9">
    <property type="entry name" value="BIFUNCTIONAL LYSINE-SPECIFIC DEMETHYLASE AND HISTIDYL-HYDROXYLASE"/>
    <property type="match status" value="1"/>
</dbReference>